<name>A0A9Q1JXY0_9CARY</name>
<dbReference type="EMBL" id="JAKOGI010000572">
    <property type="protein sequence ID" value="KAJ8432936.1"/>
    <property type="molecule type" value="Genomic_DNA"/>
</dbReference>
<dbReference type="AlphaFoldDB" id="A0A9Q1JXY0"/>
<sequence length="302" mass="34243">MSEQIAVSRQSSDMVPTFSDGMPSFSDTVFGFLDENFPLSGDYSDSSTEEREWGDEEDKEENSASPEEKKAFWDEQEKLLQGALFRTSSVESRVRNATKEGMKKLQGGTECNCRRSVGESCRDCLRREIFNHLCNVGFNCSIRKSKWKSSHKIPSGELIYLEVVEKPRPEKGEITVVIELNFKAEFEMAVASQEYNQLIQWLPEVYVGKPERLRNVIKILCGAAKKCMKEKRMHLGPWRKHKYMQAKWFGQCTESIMPANTMTSPAVAVKYPDPQAKPRASMLTLSLLDKLQGTNCQAVAVA</sequence>
<organism evidence="2 3">
    <name type="scientific">Carnegiea gigantea</name>
    <dbReference type="NCBI Taxonomy" id="171969"/>
    <lineage>
        <taxon>Eukaryota</taxon>
        <taxon>Viridiplantae</taxon>
        <taxon>Streptophyta</taxon>
        <taxon>Embryophyta</taxon>
        <taxon>Tracheophyta</taxon>
        <taxon>Spermatophyta</taxon>
        <taxon>Magnoliopsida</taxon>
        <taxon>eudicotyledons</taxon>
        <taxon>Gunneridae</taxon>
        <taxon>Pentapetalae</taxon>
        <taxon>Caryophyllales</taxon>
        <taxon>Cactineae</taxon>
        <taxon>Cactaceae</taxon>
        <taxon>Cactoideae</taxon>
        <taxon>Echinocereeae</taxon>
        <taxon>Carnegiea</taxon>
    </lineage>
</organism>
<dbReference type="NCBIfam" id="TIGR01615">
    <property type="entry name" value="A_thal_3542"/>
    <property type="match status" value="1"/>
</dbReference>
<proteinExistence type="predicted"/>
<gene>
    <name evidence="2" type="ORF">Cgig2_021267</name>
</gene>
<accession>A0A9Q1JXY0</accession>
<feature type="region of interest" description="Disordered" evidence="1">
    <location>
        <begin position="1"/>
        <end position="20"/>
    </location>
</feature>
<comment type="caution">
    <text evidence="2">The sequence shown here is derived from an EMBL/GenBank/DDBJ whole genome shotgun (WGS) entry which is preliminary data.</text>
</comment>
<evidence type="ECO:0000313" key="3">
    <source>
        <dbReference type="Proteomes" id="UP001153076"/>
    </source>
</evidence>
<feature type="region of interest" description="Disordered" evidence="1">
    <location>
        <begin position="38"/>
        <end position="71"/>
    </location>
</feature>
<dbReference type="PANTHER" id="PTHR31579">
    <property type="entry name" value="OS03G0796600 PROTEIN"/>
    <property type="match status" value="1"/>
</dbReference>
<dbReference type="Proteomes" id="UP001153076">
    <property type="component" value="Unassembled WGS sequence"/>
</dbReference>
<reference evidence="2" key="1">
    <citation type="submission" date="2022-04" db="EMBL/GenBank/DDBJ databases">
        <title>Carnegiea gigantea Genome sequencing and assembly v2.</title>
        <authorList>
            <person name="Copetti D."/>
            <person name="Sanderson M.J."/>
            <person name="Burquez A."/>
            <person name="Wojciechowski M.F."/>
        </authorList>
    </citation>
    <scope>NUCLEOTIDE SEQUENCE</scope>
    <source>
        <strain evidence="2">SGP5-SGP5p</strain>
        <tissue evidence="2">Aerial part</tissue>
    </source>
</reference>
<protein>
    <submittedName>
        <fullName evidence="2">Uncharacterized protein</fullName>
    </submittedName>
</protein>
<keyword evidence="3" id="KW-1185">Reference proteome</keyword>
<evidence type="ECO:0000313" key="2">
    <source>
        <dbReference type="EMBL" id="KAJ8432936.1"/>
    </source>
</evidence>
<dbReference type="OrthoDB" id="691424at2759"/>
<dbReference type="Pfam" id="PF04720">
    <property type="entry name" value="PDDEXK_6"/>
    <property type="match status" value="1"/>
</dbReference>
<feature type="compositionally biased region" description="Polar residues" evidence="1">
    <location>
        <begin position="1"/>
        <end position="14"/>
    </location>
</feature>
<evidence type="ECO:0000256" key="1">
    <source>
        <dbReference type="SAM" id="MobiDB-lite"/>
    </source>
</evidence>
<dbReference type="InterPro" id="IPR006502">
    <property type="entry name" value="PDDEXK-like"/>
</dbReference>
<dbReference type="PANTHER" id="PTHR31579:SF58">
    <property type="entry name" value="PLANT-SPECIFIC DOMAIN TIGR01615 FAMILY PROTEIN"/>
    <property type="match status" value="1"/>
</dbReference>